<evidence type="ECO:0000313" key="2">
    <source>
        <dbReference type="Proteomes" id="UP000321175"/>
    </source>
</evidence>
<dbReference type="GeneID" id="61000194"/>
<proteinExistence type="predicted"/>
<organism evidence="1 2">
    <name type="scientific">Enterococcus mundtii</name>
    <dbReference type="NCBI Taxonomy" id="53346"/>
    <lineage>
        <taxon>Bacteria</taxon>
        <taxon>Bacillati</taxon>
        <taxon>Bacillota</taxon>
        <taxon>Bacilli</taxon>
        <taxon>Lactobacillales</taxon>
        <taxon>Enterococcaceae</taxon>
        <taxon>Enterococcus</taxon>
    </lineage>
</organism>
<protein>
    <submittedName>
        <fullName evidence="1">Uncharacterized protein</fullName>
    </submittedName>
</protein>
<dbReference type="Proteomes" id="UP000321175">
    <property type="component" value="Unassembled WGS sequence"/>
</dbReference>
<gene>
    <name evidence="1" type="ORF">EMU01_20280</name>
</gene>
<evidence type="ECO:0000313" key="1">
    <source>
        <dbReference type="EMBL" id="GEL80884.1"/>
    </source>
</evidence>
<reference evidence="1 2" key="1">
    <citation type="submission" date="2019-07" db="EMBL/GenBank/DDBJ databases">
        <title>Whole genome shotgun sequence of Enterococcus mundtii NBRC 100490.</title>
        <authorList>
            <person name="Hosoyama A."/>
            <person name="Uohara A."/>
            <person name="Ohji S."/>
            <person name="Ichikawa N."/>
        </authorList>
    </citation>
    <scope>NUCLEOTIDE SEQUENCE [LARGE SCALE GENOMIC DNA]</scope>
    <source>
        <strain evidence="1 2">NBRC 100490</strain>
    </source>
</reference>
<name>A0ABQ0VE89_ENTMU</name>
<sequence length="192" mass="22915">MGVITEDQLRHMFRKKEIQTGITFIVPKDCLLTPAASSYLREHHIPLMREKLVSSPMEKPKQPMFEQESLMPSVRRKIGLEIKKLKNLLFFHLLEENDIYAEGWLYLEYQQKWLASFSRLDGKKRSTHPKRLSGMMYRSSLQKRTLRYSINEIEYQIEKISQLLEEELPTDLAIFMLWAEELQRMIQLPKNE</sequence>
<keyword evidence="2" id="KW-1185">Reference proteome</keyword>
<dbReference type="RefSeq" id="WP_071867211.1">
    <property type="nucleotide sequence ID" value="NZ_BJWA01000014.1"/>
</dbReference>
<dbReference type="EMBL" id="BJWA01000014">
    <property type="protein sequence ID" value="GEL80884.1"/>
    <property type="molecule type" value="Genomic_DNA"/>
</dbReference>
<comment type="caution">
    <text evidence="1">The sequence shown here is derived from an EMBL/GenBank/DDBJ whole genome shotgun (WGS) entry which is preliminary data.</text>
</comment>
<accession>A0ABQ0VE89</accession>